<dbReference type="GO" id="GO:0030313">
    <property type="term" value="C:cell envelope"/>
    <property type="evidence" value="ECO:0007669"/>
    <property type="project" value="UniProtKB-SubCell"/>
</dbReference>
<keyword evidence="9" id="KW-1185">Reference proteome</keyword>
<comment type="caution">
    <text evidence="8">The sequence shown here is derived from an EMBL/GenBank/DDBJ whole genome shotgun (WGS) entry which is preliminary data.</text>
</comment>
<evidence type="ECO:0000256" key="4">
    <source>
        <dbReference type="ARBA" id="ARBA00023157"/>
    </source>
</evidence>
<evidence type="ECO:0000256" key="3">
    <source>
        <dbReference type="ARBA" id="ARBA00022968"/>
    </source>
</evidence>
<dbReference type="InterPro" id="IPR013766">
    <property type="entry name" value="Thioredoxin_domain"/>
</dbReference>
<evidence type="ECO:0000313" key="8">
    <source>
        <dbReference type="EMBL" id="PUA82038.1"/>
    </source>
</evidence>
<keyword evidence="6" id="KW-0812">Transmembrane</keyword>
<dbReference type="PANTHER" id="PTHR42852:SF6">
    <property type="entry name" value="THIOL:DISULFIDE INTERCHANGE PROTEIN DSBE"/>
    <property type="match status" value="1"/>
</dbReference>
<feature type="transmembrane region" description="Helical" evidence="6">
    <location>
        <begin position="21"/>
        <end position="39"/>
    </location>
</feature>
<keyword evidence="2" id="KW-0201">Cytochrome c-type biogenesis</keyword>
<dbReference type="PROSITE" id="PS00194">
    <property type="entry name" value="THIOREDOXIN_1"/>
    <property type="match status" value="1"/>
</dbReference>
<dbReference type="OrthoDB" id="9796554at2"/>
<dbReference type="InterPro" id="IPR000866">
    <property type="entry name" value="AhpC/TSA"/>
</dbReference>
<evidence type="ECO:0000256" key="1">
    <source>
        <dbReference type="ARBA" id="ARBA00004196"/>
    </source>
</evidence>
<feature type="domain" description="Thioredoxin" evidence="7">
    <location>
        <begin position="65"/>
        <end position="209"/>
    </location>
</feature>
<dbReference type="InterPro" id="IPR017937">
    <property type="entry name" value="Thioredoxin_CS"/>
</dbReference>
<dbReference type="GO" id="GO:0016209">
    <property type="term" value="F:antioxidant activity"/>
    <property type="evidence" value="ECO:0007669"/>
    <property type="project" value="InterPro"/>
</dbReference>
<keyword evidence="4" id="KW-1015">Disulfide bond</keyword>
<evidence type="ECO:0000256" key="2">
    <source>
        <dbReference type="ARBA" id="ARBA00022748"/>
    </source>
</evidence>
<accession>A0A2R7Z092</accession>
<dbReference type="Proteomes" id="UP000244867">
    <property type="component" value="Unassembled WGS sequence"/>
</dbReference>
<proteinExistence type="predicted"/>
<name>A0A2R7Z092_9ACTN</name>
<protein>
    <submittedName>
        <fullName evidence="8">TlpA family protein disulfide reductase</fullName>
    </submittedName>
</protein>
<keyword evidence="5" id="KW-0676">Redox-active center</keyword>
<dbReference type="InterPro" id="IPR050553">
    <property type="entry name" value="Thioredoxin_ResA/DsbE_sf"/>
</dbReference>
<dbReference type="AlphaFoldDB" id="A0A2R7Z092"/>
<dbReference type="PROSITE" id="PS51352">
    <property type="entry name" value="THIOREDOXIN_2"/>
    <property type="match status" value="1"/>
</dbReference>
<dbReference type="SUPFAM" id="SSF52833">
    <property type="entry name" value="Thioredoxin-like"/>
    <property type="match status" value="1"/>
</dbReference>
<keyword evidence="6" id="KW-0472">Membrane</keyword>
<dbReference type="GO" id="GO:0017004">
    <property type="term" value="P:cytochrome complex assembly"/>
    <property type="evidence" value="ECO:0007669"/>
    <property type="project" value="UniProtKB-KW"/>
</dbReference>
<sequence length="227" mass="23461">MTDTSHPQTSPPGRPSRPARIALVAVLVVAVVLLGLWLVRTTPWTADASGRGSDRGIAGPGLTVYPAGDRAAAPPLEGRTLDDSDFNLDDLSGQIVVINVWGSWCGPCRAETPGLVRIANATASQGVQFVGIDTRDSLASARAFVKNYDVPYPSVFDPAGKALLPFGSVIPSAAIPSSLVVDRDGNVAARVIGAVDESTLRGVLDDLLAEDDDSTSTGADDPEGDAS</sequence>
<dbReference type="EMBL" id="PYXZ01000002">
    <property type="protein sequence ID" value="PUA82038.1"/>
    <property type="molecule type" value="Genomic_DNA"/>
</dbReference>
<organism evidence="8 9">
    <name type="scientific">Nocardioides currus</name>
    <dbReference type="NCBI Taxonomy" id="2133958"/>
    <lineage>
        <taxon>Bacteria</taxon>
        <taxon>Bacillati</taxon>
        <taxon>Actinomycetota</taxon>
        <taxon>Actinomycetes</taxon>
        <taxon>Propionibacteriales</taxon>
        <taxon>Nocardioidaceae</taxon>
        <taxon>Nocardioides</taxon>
    </lineage>
</organism>
<reference evidence="8 9" key="1">
    <citation type="submission" date="2018-03" db="EMBL/GenBank/DDBJ databases">
        <authorList>
            <person name="Keele B.F."/>
        </authorList>
    </citation>
    <scope>NUCLEOTIDE SEQUENCE [LARGE SCALE GENOMIC DNA]</scope>
    <source>
        <strain evidence="8 9">IB-3</strain>
    </source>
</reference>
<evidence type="ECO:0000259" key="7">
    <source>
        <dbReference type="PROSITE" id="PS51352"/>
    </source>
</evidence>
<dbReference type="GO" id="GO:0016491">
    <property type="term" value="F:oxidoreductase activity"/>
    <property type="evidence" value="ECO:0007669"/>
    <property type="project" value="InterPro"/>
</dbReference>
<evidence type="ECO:0000313" key="9">
    <source>
        <dbReference type="Proteomes" id="UP000244867"/>
    </source>
</evidence>
<dbReference type="PANTHER" id="PTHR42852">
    <property type="entry name" value="THIOL:DISULFIDE INTERCHANGE PROTEIN DSBE"/>
    <property type="match status" value="1"/>
</dbReference>
<dbReference type="RefSeq" id="WP_108343922.1">
    <property type="nucleotide sequence ID" value="NZ_PYXZ01000002.1"/>
</dbReference>
<evidence type="ECO:0000256" key="5">
    <source>
        <dbReference type="ARBA" id="ARBA00023284"/>
    </source>
</evidence>
<dbReference type="CDD" id="cd02966">
    <property type="entry name" value="TlpA_like_family"/>
    <property type="match status" value="1"/>
</dbReference>
<dbReference type="Gene3D" id="3.40.30.10">
    <property type="entry name" value="Glutaredoxin"/>
    <property type="match status" value="1"/>
</dbReference>
<keyword evidence="6" id="KW-1133">Transmembrane helix</keyword>
<comment type="subcellular location">
    <subcellularLocation>
        <location evidence="1">Cell envelope</location>
    </subcellularLocation>
</comment>
<evidence type="ECO:0000256" key="6">
    <source>
        <dbReference type="SAM" id="Phobius"/>
    </source>
</evidence>
<dbReference type="Pfam" id="PF00578">
    <property type="entry name" value="AhpC-TSA"/>
    <property type="match status" value="1"/>
</dbReference>
<gene>
    <name evidence="8" type="ORF">C7S10_08375</name>
</gene>
<dbReference type="InterPro" id="IPR036249">
    <property type="entry name" value="Thioredoxin-like_sf"/>
</dbReference>
<keyword evidence="3" id="KW-0735">Signal-anchor</keyword>